<feature type="binding site" evidence="17">
    <location>
        <position position="222"/>
    </location>
    <ligand>
        <name>NADP(+)</name>
        <dbReference type="ChEBI" id="CHEBI:58349"/>
    </ligand>
</feature>
<dbReference type="PROSITE" id="PS51747">
    <property type="entry name" value="CYT_DCMP_DEAMINASES_2"/>
    <property type="match status" value="1"/>
</dbReference>
<evidence type="ECO:0000256" key="7">
    <source>
        <dbReference type="ARBA" id="ARBA00022723"/>
    </source>
</evidence>
<dbReference type="AlphaFoldDB" id="A0A5J4J4X5"/>
<feature type="binding site" evidence="17">
    <location>
        <position position="290"/>
    </location>
    <ligand>
        <name>substrate</name>
    </ligand>
</feature>
<evidence type="ECO:0000256" key="5">
    <source>
        <dbReference type="ARBA" id="ARBA00007417"/>
    </source>
</evidence>
<evidence type="ECO:0000256" key="18">
    <source>
        <dbReference type="PIRSR" id="PIRSR006769-3"/>
    </source>
</evidence>
<evidence type="ECO:0000256" key="2">
    <source>
        <dbReference type="ARBA" id="ARBA00004882"/>
    </source>
</evidence>
<keyword evidence="7 15" id="KW-0479">Metal-binding</keyword>
<evidence type="ECO:0000256" key="16">
    <source>
        <dbReference type="PIRSR" id="PIRSR006769-1"/>
    </source>
</evidence>
<dbReference type="Pfam" id="PF00383">
    <property type="entry name" value="dCMP_cyt_deam_1"/>
    <property type="match status" value="1"/>
</dbReference>
<evidence type="ECO:0000313" key="20">
    <source>
        <dbReference type="EMBL" id="GER70032.1"/>
    </source>
</evidence>
<evidence type="ECO:0000256" key="4">
    <source>
        <dbReference type="ARBA" id="ARBA00005259"/>
    </source>
</evidence>
<evidence type="ECO:0000256" key="10">
    <source>
        <dbReference type="ARBA" id="ARBA00022857"/>
    </source>
</evidence>
<dbReference type="NCBIfam" id="TIGR00326">
    <property type="entry name" value="eubact_ribD"/>
    <property type="match status" value="1"/>
</dbReference>
<comment type="pathway">
    <text evidence="3 15">Cofactor biosynthesis; riboflavin biosynthesis; 5-amino-6-(D-ribitylamino)uracil from GTP: step 3/4.</text>
</comment>
<dbReference type="EMBL" id="BKZQ01000014">
    <property type="protein sequence ID" value="GER70032.1"/>
    <property type="molecule type" value="Genomic_DNA"/>
</dbReference>
<dbReference type="InterPro" id="IPR016193">
    <property type="entry name" value="Cytidine_deaminase-like"/>
</dbReference>
<feature type="binding site" evidence="17">
    <location>
        <position position="170"/>
    </location>
    <ligand>
        <name>NADP(+)</name>
        <dbReference type="ChEBI" id="CHEBI:58349"/>
    </ligand>
</feature>
<evidence type="ECO:0000256" key="15">
    <source>
        <dbReference type="PIRNR" id="PIRNR006769"/>
    </source>
</evidence>
<comment type="catalytic activity">
    <reaction evidence="13 15">
        <text>5-amino-6-(5-phospho-D-ribitylamino)uracil + NADP(+) = 5-amino-6-(5-phospho-D-ribosylamino)uracil + NADPH + H(+)</text>
        <dbReference type="Rhea" id="RHEA:17845"/>
        <dbReference type="ChEBI" id="CHEBI:15378"/>
        <dbReference type="ChEBI" id="CHEBI:57783"/>
        <dbReference type="ChEBI" id="CHEBI:58349"/>
        <dbReference type="ChEBI" id="CHEBI:58421"/>
        <dbReference type="ChEBI" id="CHEBI:58453"/>
        <dbReference type="EC" id="1.1.1.193"/>
    </reaction>
</comment>
<evidence type="ECO:0000256" key="1">
    <source>
        <dbReference type="ARBA" id="ARBA00002151"/>
    </source>
</evidence>
<feature type="binding site" evidence="17">
    <location>
        <position position="200"/>
    </location>
    <ligand>
        <name>NADP(+)</name>
        <dbReference type="ChEBI" id="CHEBI:58349"/>
    </ligand>
</feature>
<dbReference type="Gene3D" id="3.40.430.10">
    <property type="entry name" value="Dihydrofolate Reductase, subunit A"/>
    <property type="match status" value="1"/>
</dbReference>
<dbReference type="GO" id="GO:0009231">
    <property type="term" value="P:riboflavin biosynthetic process"/>
    <property type="evidence" value="ECO:0007669"/>
    <property type="project" value="UniProtKB-UniPathway"/>
</dbReference>
<keyword evidence="11 15" id="KW-0560">Oxidoreductase</keyword>
<comment type="caution">
    <text evidence="20">The sequence shown here is derived from an EMBL/GenBank/DDBJ whole genome shotgun (WGS) entry which is preliminary data.</text>
</comment>
<keyword evidence="9 15" id="KW-0862">Zinc</keyword>
<protein>
    <recommendedName>
        <fullName evidence="15">Riboflavin biosynthesis protein RibD</fullName>
    </recommendedName>
    <domain>
        <recommendedName>
            <fullName evidence="15">Diaminohydroxyphosphoribosylaminopyrimidine deaminase</fullName>
            <shortName evidence="15">DRAP deaminase</shortName>
            <ecNumber evidence="15">3.5.4.26</ecNumber>
        </recommendedName>
        <alternativeName>
            <fullName evidence="15">Riboflavin-specific deaminase</fullName>
        </alternativeName>
    </domain>
    <domain>
        <recommendedName>
            <fullName evidence="15">5-amino-6-(5-phosphoribosylamino)uracil reductase</fullName>
            <ecNumber evidence="15">1.1.1.193</ecNumber>
        </recommendedName>
        <alternativeName>
            <fullName evidence="15">HTP reductase</fullName>
        </alternativeName>
    </domain>
</protein>
<feature type="binding site" evidence="17">
    <location>
        <position position="207"/>
    </location>
    <ligand>
        <name>substrate</name>
    </ligand>
</feature>
<dbReference type="SUPFAM" id="SSF53927">
    <property type="entry name" value="Cytidine deaminase-like"/>
    <property type="match status" value="1"/>
</dbReference>
<dbReference type="UniPathway" id="UPA00275">
    <property type="reaction ID" value="UER00401"/>
</dbReference>
<dbReference type="PANTHER" id="PTHR38011">
    <property type="entry name" value="DIHYDROFOLATE REDUCTASE FAMILY PROTEIN (AFU_ORTHOLOGUE AFUA_8G06820)"/>
    <property type="match status" value="1"/>
</dbReference>
<dbReference type="InterPro" id="IPR011549">
    <property type="entry name" value="RibD_C"/>
</dbReference>
<feature type="binding site" evidence="18">
    <location>
        <position position="84"/>
    </location>
    <ligand>
        <name>Zn(2+)</name>
        <dbReference type="ChEBI" id="CHEBI:29105"/>
        <note>catalytic</note>
    </ligand>
</feature>
<organism evidence="20 21">
    <name type="scientific">Weizmannia acidilactici</name>
    <dbReference type="NCBI Taxonomy" id="2607726"/>
    <lineage>
        <taxon>Bacteria</taxon>
        <taxon>Bacillati</taxon>
        <taxon>Bacillota</taxon>
        <taxon>Bacilli</taxon>
        <taxon>Bacillales</taxon>
        <taxon>Bacillaceae</taxon>
        <taxon>Heyndrickxia</taxon>
    </lineage>
</organism>
<feature type="active site" description="Proton donor" evidence="16">
    <location>
        <position position="52"/>
    </location>
</feature>
<name>A0A5J4J4X5_9BACI</name>
<dbReference type="RefSeq" id="WP_151705929.1">
    <property type="nucleotide sequence ID" value="NZ_BKZQ01000014.1"/>
</dbReference>
<feature type="binding site" evidence="18">
    <location>
        <position position="75"/>
    </location>
    <ligand>
        <name>Zn(2+)</name>
        <dbReference type="ChEBI" id="CHEBI:29105"/>
        <note>catalytic</note>
    </ligand>
</feature>
<evidence type="ECO:0000256" key="9">
    <source>
        <dbReference type="ARBA" id="ARBA00022833"/>
    </source>
</evidence>
<dbReference type="EC" id="1.1.1.193" evidence="15"/>
<feature type="binding site" evidence="17">
    <location>
        <position position="184"/>
    </location>
    <ligand>
        <name>substrate</name>
    </ligand>
</feature>
<comment type="similarity">
    <text evidence="5 15">In the C-terminal section; belongs to the HTP reductase family.</text>
</comment>
<keyword evidence="21" id="KW-1185">Reference proteome</keyword>
<dbReference type="SUPFAM" id="SSF53597">
    <property type="entry name" value="Dihydrofolate reductase-like"/>
    <property type="match status" value="1"/>
</dbReference>
<feature type="binding site" evidence="17">
    <location>
        <position position="154"/>
    </location>
    <ligand>
        <name>NADP(+)</name>
        <dbReference type="ChEBI" id="CHEBI:58349"/>
    </ligand>
</feature>
<dbReference type="PIRSF" id="PIRSF006769">
    <property type="entry name" value="RibD"/>
    <property type="match status" value="1"/>
</dbReference>
<keyword evidence="6 15" id="KW-0686">Riboflavin biosynthesis</keyword>
<evidence type="ECO:0000256" key="12">
    <source>
        <dbReference type="ARBA" id="ARBA00023268"/>
    </source>
</evidence>
<evidence type="ECO:0000256" key="17">
    <source>
        <dbReference type="PIRSR" id="PIRSR006769-2"/>
    </source>
</evidence>
<evidence type="ECO:0000256" key="3">
    <source>
        <dbReference type="ARBA" id="ARBA00004910"/>
    </source>
</evidence>
<feature type="binding site" evidence="17">
    <location>
        <position position="204"/>
    </location>
    <ligand>
        <name>substrate</name>
    </ligand>
</feature>
<dbReference type="CDD" id="cd01284">
    <property type="entry name" value="Riboflavin_deaminase-reductase"/>
    <property type="match status" value="1"/>
</dbReference>
<feature type="binding site" evidence="17">
    <location>
        <position position="168"/>
    </location>
    <ligand>
        <name>substrate</name>
    </ligand>
</feature>
<evidence type="ECO:0000256" key="8">
    <source>
        <dbReference type="ARBA" id="ARBA00022801"/>
    </source>
</evidence>
<dbReference type="InterPro" id="IPR050765">
    <property type="entry name" value="Riboflavin_Biosynth_HTPR"/>
</dbReference>
<feature type="domain" description="CMP/dCMP-type deaminase" evidence="19">
    <location>
        <begin position="1"/>
        <end position="123"/>
    </location>
</feature>
<evidence type="ECO:0000256" key="13">
    <source>
        <dbReference type="ARBA" id="ARBA00049861"/>
    </source>
</evidence>
<feature type="binding site" evidence="17">
    <location>
        <position position="196"/>
    </location>
    <ligand>
        <name>NADP(+)</name>
        <dbReference type="ChEBI" id="CHEBI:58349"/>
    </ligand>
</feature>
<keyword evidence="10 15" id="KW-0521">NADP</keyword>
<reference evidence="20 21" key="1">
    <citation type="submission" date="2019-09" db="EMBL/GenBank/DDBJ databases">
        <title>Draft genome sequence of Bacillus sp. JC-7.</title>
        <authorList>
            <person name="Tanaka N."/>
            <person name="Shiwa Y."/>
            <person name="Fujita N."/>
            <person name="Tanasupawat S."/>
        </authorList>
    </citation>
    <scope>NUCLEOTIDE SEQUENCE [LARGE SCALE GENOMIC DNA]</scope>
    <source>
        <strain evidence="20 21">JC-7</strain>
    </source>
</reference>
<evidence type="ECO:0000256" key="6">
    <source>
        <dbReference type="ARBA" id="ARBA00022619"/>
    </source>
</evidence>
<keyword evidence="12" id="KW-0511">Multifunctional enzyme</keyword>
<comment type="function">
    <text evidence="1 15">Converts 2,5-diamino-6-(ribosylamino)-4(3h)-pyrimidinone 5'-phosphate into 5-amino-6-(ribosylamino)-2,4(1h,3h)-pyrimidinedione 5'-phosphate.</text>
</comment>
<dbReference type="GO" id="GO:0008270">
    <property type="term" value="F:zinc ion binding"/>
    <property type="evidence" value="ECO:0007669"/>
    <property type="project" value="InterPro"/>
</dbReference>
<dbReference type="InterPro" id="IPR004794">
    <property type="entry name" value="Eubact_RibD"/>
</dbReference>
<dbReference type="InterPro" id="IPR024072">
    <property type="entry name" value="DHFR-like_dom_sf"/>
</dbReference>
<dbReference type="GO" id="GO:0008835">
    <property type="term" value="F:diaminohydroxyphosphoribosylaminopyrimidine deaminase activity"/>
    <property type="evidence" value="ECO:0007669"/>
    <property type="project" value="UniProtKB-EC"/>
</dbReference>
<evidence type="ECO:0000256" key="14">
    <source>
        <dbReference type="ARBA" id="ARBA00049886"/>
    </source>
</evidence>
<feature type="binding site" evidence="17">
    <location>
        <begin position="292"/>
        <end position="298"/>
    </location>
    <ligand>
        <name>NADP(+)</name>
        <dbReference type="ChEBI" id="CHEBI:58349"/>
    </ligand>
</feature>
<sequence length="370" mass="40474">MRKEEYMQLALRLAESVSGQTSPNPPVGSVVVKNGRIAGMAAHLKAGEKHAERLAVEQAGVLAQGAEVYVTLEPCSHYGKTPPCADFLIEKGIKKVYVAARDPNPLVAGKGIEKLKQAGIEVETGICREQAETLYRPFYHFIETKMPFVTIKTAMSADGKIATETHDSKWITSEQARMDVHQLRSRHDAILVGIQTVLHDNPLLTSRLPQSGKNPIRIVLDTHLRILPEAAVINKDAPSVIFCGKEAPIDKEMSLKQMGVEVIRQPHDTLSIREVLLELGKKGILTLLVEGGAEVNGSFLREKAVQQLVLYIAPKVIGGNMAPSPFGGRGIEKMDETFPLVFEKVEQIGPDLKITAAFRKEGPGNVYGDH</sequence>
<dbReference type="InterPro" id="IPR002734">
    <property type="entry name" value="RibDG_C"/>
</dbReference>
<dbReference type="GO" id="GO:0008703">
    <property type="term" value="F:5-amino-6-(5-phosphoribosylamino)uracil reductase activity"/>
    <property type="evidence" value="ECO:0007669"/>
    <property type="project" value="UniProtKB-EC"/>
</dbReference>
<dbReference type="Gene3D" id="3.40.140.10">
    <property type="entry name" value="Cytidine Deaminase, domain 2"/>
    <property type="match status" value="1"/>
</dbReference>
<dbReference type="Pfam" id="PF01872">
    <property type="entry name" value="RibD_C"/>
    <property type="match status" value="1"/>
</dbReference>
<gene>
    <name evidence="20" type="primary">ribD</name>
    <name evidence="20" type="ORF">BpJC7_13350</name>
</gene>
<comment type="cofactor">
    <cofactor evidence="15 18">
        <name>Zn(2+)</name>
        <dbReference type="ChEBI" id="CHEBI:29105"/>
    </cofactor>
    <text evidence="15 18">Binds 1 zinc ion.</text>
</comment>
<accession>A0A5J4J4X5</accession>
<dbReference type="GO" id="GO:0050661">
    <property type="term" value="F:NADP binding"/>
    <property type="evidence" value="ECO:0007669"/>
    <property type="project" value="InterPro"/>
</dbReference>
<feature type="binding site" evidence="18">
    <location>
        <position position="50"/>
    </location>
    <ligand>
        <name>Zn(2+)</name>
        <dbReference type="ChEBI" id="CHEBI:29105"/>
        <note>catalytic</note>
    </ligand>
</feature>
<dbReference type="InterPro" id="IPR016192">
    <property type="entry name" value="APOBEC/CMP_deaminase_Zn-bd"/>
</dbReference>
<evidence type="ECO:0000256" key="11">
    <source>
        <dbReference type="ARBA" id="ARBA00023002"/>
    </source>
</evidence>
<evidence type="ECO:0000259" key="19">
    <source>
        <dbReference type="PROSITE" id="PS51747"/>
    </source>
</evidence>
<dbReference type="InterPro" id="IPR002125">
    <property type="entry name" value="CMP_dCMP_dom"/>
</dbReference>
<dbReference type="PROSITE" id="PS00903">
    <property type="entry name" value="CYT_DCMP_DEAMINASES_1"/>
    <property type="match status" value="1"/>
</dbReference>
<comment type="pathway">
    <text evidence="2 15">Cofactor biosynthesis; riboflavin biosynthesis; 5-amino-6-(D-ribitylamino)uracil from GTP: step 2/4.</text>
</comment>
<comment type="catalytic activity">
    <reaction evidence="14 15">
        <text>2,5-diamino-6-hydroxy-4-(5-phosphoribosylamino)-pyrimidine + H2O + H(+) = 5-amino-6-(5-phospho-D-ribosylamino)uracil + NH4(+)</text>
        <dbReference type="Rhea" id="RHEA:21868"/>
        <dbReference type="ChEBI" id="CHEBI:15377"/>
        <dbReference type="ChEBI" id="CHEBI:15378"/>
        <dbReference type="ChEBI" id="CHEBI:28938"/>
        <dbReference type="ChEBI" id="CHEBI:58453"/>
        <dbReference type="ChEBI" id="CHEBI:58614"/>
        <dbReference type="EC" id="3.5.4.26"/>
    </reaction>
</comment>
<proteinExistence type="inferred from homology"/>
<comment type="similarity">
    <text evidence="4 15">In the N-terminal section; belongs to the cytidine and deoxycytidylate deaminase family.</text>
</comment>
<dbReference type="FunFam" id="3.40.140.10:FF:000025">
    <property type="entry name" value="Riboflavin biosynthesis protein RibD"/>
    <property type="match status" value="1"/>
</dbReference>
<keyword evidence="8 15" id="KW-0378">Hydrolase</keyword>
<evidence type="ECO:0000313" key="21">
    <source>
        <dbReference type="Proteomes" id="UP000391919"/>
    </source>
</evidence>
<dbReference type="Proteomes" id="UP000391919">
    <property type="component" value="Unassembled WGS sequence"/>
</dbReference>
<dbReference type="PANTHER" id="PTHR38011:SF7">
    <property type="entry name" value="2,5-DIAMINO-6-RIBOSYLAMINO-4(3H)-PYRIMIDINONE 5'-PHOSPHATE REDUCTASE"/>
    <property type="match status" value="1"/>
</dbReference>
<dbReference type="NCBIfam" id="TIGR00227">
    <property type="entry name" value="ribD_Cterm"/>
    <property type="match status" value="1"/>
</dbReference>
<dbReference type="EC" id="3.5.4.26" evidence="15"/>